<sequence length="302" mass="32432">MGADRDTMNESVLCFGDDDSLIGIYTPAATRGRRPAIVLVNSGVVHRVGPNRLYVNLARQLAAADYPVLRFDLSSIGDSSPRSDALGFEQAAISETSAAMATVGRESGATRFILCGICSGADISFLTARDQPTVVGAVLINGRALHGVTDDAGDALEAAVDSALGATTSAHYLWKSALFNPASWRKLVSGQVKPLELLGVIGRPLMRRFIAHEQVPAAARELRDAFDAVLGRGTALLMVYSESDPAIDYMQMMFGKEMKKIAAHRNFTEVHLAAADHTFTPRQSRDALVAVLRRWADARFAG</sequence>
<evidence type="ECO:0000259" key="1">
    <source>
        <dbReference type="Pfam" id="PF12697"/>
    </source>
</evidence>
<protein>
    <submittedName>
        <fullName evidence="2">Putative Alpha/beta superfamily hydrolase</fullName>
    </submittedName>
</protein>
<reference evidence="2 3" key="1">
    <citation type="submission" date="2016-06" db="EMBL/GenBank/DDBJ databases">
        <authorList>
            <person name="Kjaerup R.B."/>
            <person name="Dalgaard T.S."/>
            <person name="Juul-Madsen H.R."/>
        </authorList>
    </citation>
    <scope>NUCLEOTIDE SEQUENCE [LARGE SCALE GENOMIC DNA]</scope>
    <source>
        <strain evidence="2">3</strain>
    </source>
</reference>
<name>A0A1A8XY41_9PROT</name>
<dbReference type="Gene3D" id="3.40.50.1820">
    <property type="entry name" value="alpha/beta hydrolase"/>
    <property type="match status" value="1"/>
</dbReference>
<dbReference type="AlphaFoldDB" id="A0A1A8XY41"/>
<proteinExistence type="predicted"/>
<evidence type="ECO:0000313" key="3">
    <source>
        <dbReference type="Proteomes" id="UP000199169"/>
    </source>
</evidence>
<dbReference type="Pfam" id="PF12697">
    <property type="entry name" value="Abhydrolase_6"/>
    <property type="match status" value="1"/>
</dbReference>
<evidence type="ECO:0000313" key="2">
    <source>
        <dbReference type="EMBL" id="SBT09885.1"/>
    </source>
</evidence>
<accession>A0A1A8XY41</accession>
<dbReference type="InterPro" id="IPR000073">
    <property type="entry name" value="AB_hydrolase_1"/>
</dbReference>
<organism evidence="2 3">
    <name type="scientific">Candidatus Accumulibacter aalborgensis</name>
    <dbReference type="NCBI Taxonomy" id="1860102"/>
    <lineage>
        <taxon>Bacteria</taxon>
        <taxon>Pseudomonadati</taxon>
        <taxon>Pseudomonadota</taxon>
        <taxon>Betaproteobacteria</taxon>
        <taxon>Candidatus Accumulibacter</taxon>
    </lineage>
</organism>
<dbReference type="EMBL" id="FLQX01000159">
    <property type="protein sequence ID" value="SBT09885.1"/>
    <property type="molecule type" value="Genomic_DNA"/>
</dbReference>
<dbReference type="GO" id="GO:0016787">
    <property type="term" value="F:hydrolase activity"/>
    <property type="evidence" value="ECO:0007669"/>
    <property type="project" value="UniProtKB-KW"/>
</dbReference>
<dbReference type="STRING" id="1860102.ACCAA_790051"/>
<dbReference type="SUPFAM" id="SSF53474">
    <property type="entry name" value="alpha/beta-Hydrolases"/>
    <property type="match status" value="1"/>
</dbReference>
<feature type="domain" description="AB hydrolase-1" evidence="1">
    <location>
        <begin position="55"/>
        <end position="290"/>
    </location>
</feature>
<dbReference type="Proteomes" id="UP000199169">
    <property type="component" value="Unassembled WGS sequence"/>
</dbReference>
<gene>
    <name evidence="2" type="ORF">ACCAA_790051</name>
</gene>
<keyword evidence="2" id="KW-0378">Hydrolase</keyword>
<dbReference type="InterPro" id="IPR029058">
    <property type="entry name" value="AB_hydrolase_fold"/>
</dbReference>
<keyword evidence="3" id="KW-1185">Reference proteome</keyword>